<dbReference type="Proteomes" id="UP001187192">
    <property type="component" value="Unassembled WGS sequence"/>
</dbReference>
<name>A0AA88A586_FICCA</name>
<feature type="region of interest" description="Disordered" evidence="1">
    <location>
        <begin position="1"/>
        <end position="36"/>
    </location>
</feature>
<keyword evidence="3" id="KW-1185">Reference proteome</keyword>
<evidence type="ECO:0000256" key="1">
    <source>
        <dbReference type="SAM" id="MobiDB-lite"/>
    </source>
</evidence>
<dbReference type="EMBL" id="BTGU01000007">
    <property type="protein sequence ID" value="GMN37546.1"/>
    <property type="molecule type" value="Genomic_DNA"/>
</dbReference>
<feature type="compositionally biased region" description="Low complexity" evidence="1">
    <location>
        <begin position="15"/>
        <end position="33"/>
    </location>
</feature>
<evidence type="ECO:0000313" key="2">
    <source>
        <dbReference type="EMBL" id="GMN37546.1"/>
    </source>
</evidence>
<protein>
    <submittedName>
        <fullName evidence="2">Uncharacterized protein</fullName>
    </submittedName>
</protein>
<dbReference type="AlphaFoldDB" id="A0AA88A586"/>
<organism evidence="2 3">
    <name type="scientific">Ficus carica</name>
    <name type="common">Common fig</name>
    <dbReference type="NCBI Taxonomy" id="3494"/>
    <lineage>
        <taxon>Eukaryota</taxon>
        <taxon>Viridiplantae</taxon>
        <taxon>Streptophyta</taxon>
        <taxon>Embryophyta</taxon>
        <taxon>Tracheophyta</taxon>
        <taxon>Spermatophyta</taxon>
        <taxon>Magnoliopsida</taxon>
        <taxon>eudicotyledons</taxon>
        <taxon>Gunneridae</taxon>
        <taxon>Pentapetalae</taxon>
        <taxon>rosids</taxon>
        <taxon>fabids</taxon>
        <taxon>Rosales</taxon>
        <taxon>Moraceae</taxon>
        <taxon>Ficeae</taxon>
        <taxon>Ficus</taxon>
    </lineage>
</organism>
<comment type="caution">
    <text evidence="2">The sequence shown here is derived from an EMBL/GenBank/DDBJ whole genome shotgun (WGS) entry which is preliminary data.</text>
</comment>
<reference evidence="2" key="1">
    <citation type="submission" date="2023-07" db="EMBL/GenBank/DDBJ databases">
        <title>draft genome sequence of fig (Ficus carica).</title>
        <authorList>
            <person name="Takahashi T."/>
            <person name="Nishimura K."/>
        </authorList>
    </citation>
    <scope>NUCLEOTIDE SEQUENCE</scope>
</reference>
<accession>A0AA88A586</accession>
<sequence>MDWRHVGPDPTQRTGGWLSSAPAGAGSARGAPSTTLPEYVVRPSETARVSRIITPGRTKSGFRPNSEQLGIAFPLSRVVGSGTLWSG</sequence>
<gene>
    <name evidence="2" type="ORF">TIFTF001_006907</name>
</gene>
<proteinExistence type="predicted"/>
<evidence type="ECO:0000313" key="3">
    <source>
        <dbReference type="Proteomes" id="UP001187192"/>
    </source>
</evidence>